<dbReference type="Proteomes" id="UP000518266">
    <property type="component" value="Unassembled WGS sequence"/>
</dbReference>
<gene>
    <name evidence="8" type="ORF">F7725_002719</name>
</gene>
<feature type="region of interest" description="Disordered" evidence="6">
    <location>
        <begin position="1"/>
        <end position="27"/>
    </location>
</feature>
<dbReference type="GO" id="GO:0007165">
    <property type="term" value="P:signal transduction"/>
    <property type="evidence" value="ECO:0007669"/>
    <property type="project" value="InterPro"/>
</dbReference>
<dbReference type="SUPFAM" id="SSF50729">
    <property type="entry name" value="PH domain-like"/>
    <property type="match status" value="1"/>
</dbReference>
<reference evidence="8 9" key="1">
    <citation type="submission" date="2020-03" db="EMBL/GenBank/DDBJ databases">
        <title>Dissostichus mawsoni Genome sequencing and assembly.</title>
        <authorList>
            <person name="Park H."/>
        </authorList>
    </citation>
    <scope>NUCLEOTIDE SEQUENCE [LARGE SCALE GENOMIC DNA]</scope>
    <source>
        <strain evidence="8">DM0001</strain>
        <tissue evidence="8">Muscle</tissue>
    </source>
</reference>
<keyword evidence="5" id="KW-0472">Membrane</keyword>
<accession>A0A7J5Y3C8</accession>
<feature type="compositionally biased region" description="Low complexity" evidence="6">
    <location>
        <begin position="1"/>
        <end position="18"/>
    </location>
</feature>
<feature type="region of interest" description="Disordered" evidence="6">
    <location>
        <begin position="169"/>
        <end position="198"/>
    </location>
</feature>
<evidence type="ECO:0000313" key="8">
    <source>
        <dbReference type="EMBL" id="KAF3843870.1"/>
    </source>
</evidence>
<comment type="caution">
    <text evidence="8">The sequence shown here is derived from an EMBL/GenBank/DDBJ whole genome shotgun (WGS) entry which is preliminary data.</text>
</comment>
<dbReference type="PANTHER" id="PTHR23176">
    <property type="entry name" value="RHO/RAC/CDC GTPASE-ACTIVATING PROTEIN"/>
    <property type="match status" value="1"/>
</dbReference>
<evidence type="ECO:0000256" key="2">
    <source>
        <dbReference type="ARBA" id="ARBA00004496"/>
    </source>
</evidence>
<keyword evidence="3" id="KW-0343">GTPase activation</keyword>
<dbReference type="PROSITE" id="PS50238">
    <property type="entry name" value="RHOGAP"/>
    <property type="match status" value="1"/>
</dbReference>
<dbReference type="Pfam" id="PF00620">
    <property type="entry name" value="RhoGAP"/>
    <property type="match status" value="1"/>
</dbReference>
<keyword evidence="4" id="KW-0963">Cytoplasm</keyword>
<evidence type="ECO:0000256" key="3">
    <source>
        <dbReference type="ARBA" id="ARBA00022468"/>
    </source>
</evidence>
<dbReference type="Gene3D" id="2.30.29.30">
    <property type="entry name" value="Pleckstrin-homology domain (PH domain)/Phosphotyrosine-binding domain (PTB)"/>
    <property type="match status" value="1"/>
</dbReference>
<dbReference type="SUPFAM" id="SSF48350">
    <property type="entry name" value="GTPase activation domain, GAP"/>
    <property type="match status" value="1"/>
</dbReference>
<sequence length="641" mass="71740">MRMKSSQSSGERLSQSRSMVLQESDLQQNPELKGDLLNVAKISDGGKKQRKNWTGMWSELTSDQLLLHKERQQEAGMKAGGKTDVVQLCGAVIEWTPDKSSRKNVFQAESYSTASKWFDGIKKTVDSSVRSHYLDSEKRPSVQLVGMKACLHVVVTLSLSRVKLPLRRSNSSEFPPRHSSLPGHGSTSTNTKQRNPVHRRSINMFVSSKLKHSTSDSADKNGVKNRLKKFIIRHRVFGCHLLTLCEREGSTVPSFVQLCLDAIEKRGMDVDGIYRVSGNLSTVQKLRFIVDQEEALDLDHSQWEDVHVVTGALKMFFRELPEPLFPFRAFQPLWRPFQTEGPGCEETDPGSARPNQDTMKLLFSHLHRYSLMNLSVFQSLMNLSVFQSLMNLSVFQSLMNLSMFQSLMNLSVFQSLMNLSVFQSDEPVCVSESDEPVCVSESDEPVCVSESDEPVCVSESDEYLSVFQSLMNTCLCVSESDEPVCVFQSLMNLSVFQSLMNLSSDEPVCVSESDEYLSVFQSLMNTCLCVSVSLMNLSVFQSDEPVCVSESDEYLSVFQSLMNLSVFQSLMNTCLCFSLMNLSVFQSLMNLSVFQSDEPVCVSESDEPVCVSESDEYLSSPGVLQAEPDVHPGIGIVFGPR</sequence>
<evidence type="ECO:0000256" key="5">
    <source>
        <dbReference type="ARBA" id="ARBA00023136"/>
    </source>
</evidence>
<dbReference type="GO" id="GO:0005096">
    <property type="term" value="F:GTPase activator activity"/>
    <property type="evidence" value="ECO:0007669"/>
    <property type="project" value="UniProtKB-KW"/>
</dbReference>
<evidence type="ECO:0000256" key="6">
    <source>
        <dbReference type="SAM" id="MobiDB-lite"/>
    </source>
</evidence>
<comment type="subcellular location">
    <subcellularLocation>
        <location evidence="2">Cytoplasm</location>
    </subcellularLocation>
    <subcellularLocation>
        <location evidence="1">Membrane</location>
        <topology evidence="1">Peripheral membrane protein</topology>
    </subcellularLocation>
</comment>
<dbReference type="InterPro" id="IPR011993">
    <property type="entry name" value="PH-like_dom_sf"/>
</dbReference>
<dbReference type="PANTHER" id="PTHR23176:SF108">
    <property type="entry name" value="RHO GTPASE-ACTIVATING PROTEIN 15"/>
    <property type="match status" value="1"/>
</dbReference>
<dbReference type="InterPro" id="IPR050729">
    <property type="entry name" value="Rho-GAP"/>
</dbReference>
<dbReference type="GO" id="GO:0016020">
    <property type="term" value="C:membrane"/>
    <property type="evidence" value="ECO:0007669"/>
    <property type="project" value="UniProtKB-SubCell"/>
</dbReference>
<evidence type="ECO:0000259" key="7">
    <source>
        <dbReference type="PROSITE" id="PS50238"/>
    </source>
</evidence>
<name>A0A7J5Y3C8_DISMA</name>
<dbReference type="GO" id="GO:0005737">
    <property type="term" value="C:cytoplasm"/>
    <property type="evidence" value="ECO:0007669"/>
    <property type="project" value="UniProtKB-SubCell"/>
</dbReference>
<dbReference type="InterPro" id="IPR008936">
    <property type="entry name" value="Rho_GTPase_activation_prot"/>
</dbReference>
<evidence type="ECO:0000256" key="4">
    <source>
        <dbReference type="ARBA" id="ARBA00022490"/>
    </source>
</evidence>
<feature type="compositionally biased region" description="Polar residues" evidence="6">
    <location>
        <begin position="185"/>
        <end position="194"/>
    </location>
</feature>
<dbReference type="SMART" id="SM00324">
    <property type="entry name" value="RhoGAP"/>
    <property type="match status" value="1"/>
</dbReference>
<dbReference type="AlphaFoldDB" id="A0A7J5Y3C8"/>
<dbReference type="OrthoDB" id="79452at2759"/>
<proteinExistence type="predicted"/>
<protein>
    <recommendedName>
        <fullName evidence="7">Rho-GAP domain-containing protein</fullName>
    </recommendedName>
</protein>
<dbReference type="Gene3D" id="1.10.555.10">
    <property type="entry name" value="Rho GTPase activation protein"/>
    <property type="match status" value="1"/>
</dbReference>
<keyword evidence="9" id="KW-1185">Reference proteome</keyword>
<organism evidence="8 9">
    <name type="scientific">Dissostichus mawsoni</name>
    <name type="common">Antarctic cod</name>
    <dbReference type="NCBI Taxonomy" id="36200"/>
    <lineage>
        <taxon>Eukaryota</taxon>
        <taxon>Metazoa</taxon>
        <taxon>Chordata</taxon>
        <taxon>Craniata</taxon>
        <taxon>Vertebrata</taxon>
        <taxon>Euteleostomi</taxon>
        <taxon>Actinopterygii</taxon>
        <taxon>Neopterygii</taxon>
        <taxon>Teleostei</taxon>
        <taxon>Neoteleostei</taxon>
        <taxon>Acanthomorphata</taxon>
        <taxon>Eupercaria</taxon>
        <taxon>Perciformes</taxon>
        <taxon>Notothenioidei</taxon>
        <taxon>Nototheniidae</taxon>
        <taxon>Dissostichus</taxon>
    </lineage>
</organism>
<evidence type="ECO:0000313" key="9">
    <source>
        <dbReference type="Proteomes" id="UP000518266"/>
    </source>
</evidence>
<dbReference type="EMBL" id="JAAKFY010000018">
    <property type="protein sequence ID" value="KAF3843870.1"/>
    <property type="molecule type" value="Genomic_DNA"/>
</dbReference>
<feature type="domain" description="Rho-GAP" evidence="7">
    <location>
        <begin position="239"/>
        <end position="428"/>
    </location>
</feature>
<dbReference type="InterPro" id="IPR000198">
    <property type="entry name" value="RhoGAP_dom"/>
</dbReference>
<evidence type="ECO:0000256" key="1">
    <source>
        <dbReference type="ARBA" id="ARBA00004170"/>
    </source>
</evidence>